<protein>
    <submittedName>
        <fullName evidence="2">Thymidylate synthase</fullName>
    </submittedName>
</protein>
<dbReference type="WBParaSite" id="L893_g9550.t1">
    <property type="protein sequence ID" value="L893_g9550.t1"/>
    <property type="gene ID" value="L893_g9550"/>
</dbReference>
<reference evidence="2" key="1">
    <citation type="submission" date="2016-11" db="UniProtKB">
        <authorList>
            <consortium name="WormBaseParasite"/>
        </authorList>
    </citation>
    <scope>IDENTIFICATION</scope>
</reference>
<dbReference type="AlphaFoldDB" id="A0A1I8AVR0"/>
<evidence type="ECO:0000313" key="1">
    <source>
        <dbReference type="Proteomes" id="UP000095287"/>
    </source>
</evidence>
<organism evidence="1 2">
    <name type="scientific">Steinernema glaseri</name>
    <dbReference type="NCBI Taxonomy" id="37863"/>
    <lineage>
        <taxon>Eukaryota</taxon>
        <taxon>Metazoa</taxon>
        <taxon>Ecdysozoa</taxon>
        <taxon>Nematoda</taxon>
        <taxon>Chromadorea</taxon>
        <taxon>Rhabditida</taxon>
        <taxon>Tylenchina</taxon>
        <taxon>Panagrolaimomorpha</taxon>
        <taxon>Strongyloidoidea</taxon>
        <taxon>Steinernematidae</taxon>
        <taxon>Steinernema</taxon>
    </lineage>
</organism>
<sequence length="87" mass="9948">MLNVRSKCRIGNARSTMAFRMTIILEGRGTTFMTGYSAPRHLFKSARHYVWANLIQAATKDGVGQRERKVYSHVTVSSHVTQEHLRQ</sequence>
<name>A0A1I8AVR0_9BILA</name>
<evidence type="ECO:0000313" key="2">
    <source>
        <dbReference type="WBParaSite" id="L893_g9550.t1"/>
    </source>
</evidence>
<dbReference type="Proteomes" id="UP000095287">
    <property type="component" value="Unplaced"/>
</dbReference>
<proteinExistence type="predicted"/>
<keyword evidence="1" id="KW-1185">Reference proteome</keyword>
<accession>A0A1I8AVR0</accession>